<gene>
    <name evidence="2" type="ORF">F443_16229</name>
</gene>
<dbReference type="Gene3D" id="2.40.70.10">
    <property type="entry name" value="Acid Proteases"/>
    <property type="match status" value="1"/>
</dbReference>
<protein>
    <recommendedName>
        <fullName evidence="4">Retrotransposon gag domain-containing protein</fullName>
    </recommendedName>
</protein>
<dbReference type="InterPro" id="IPR021109">
    <property type="entry name" value="Peptidase_aspartic_dom_sf"/>
</dbReference>
<dbReference type="Proteomes" id="UP000018721">
    <property type="component" value="Unassembled WGS sequence"/>
</dbReference>
<dbReference type="eggNOG" id="KOG0017">
    <property type="taxonomic scope" value="Eukaryota"/>
</dbReference>
<dbReference type="PANTHER" id="PTHR15503:SF22">
    <property type="entry name" value="TRANSPOSON TY3-I GAG POLYPROTEIN"/>
    <property type="match status" value="1"/>
</dbReference>
<evidence type="ECO:0000313" key="3">
    <source>
        <dbReference type="Proteomes" id="UP000018721"/>
    </source>
</evidence>
<evidence type="ECO:0000256" key="1">
    <source>
        <dbReference type="SAM" id="MobiDB-lite"/>
    </source>
</evidence>
<comment type="caution">
    <text evidence="2">The sequence shown here is derived from an EMBL/GenBank/DDBJ whole genome shotgun (WGS) entry which is preliminary data.</text>
</comment>
<evidence type="ECO:0008006" key="4">
    <source>
        <dbReference type="Google" id="ProtNLM"/>
    </source>
</evidence>
<dbReference type="PANTHER" id="PTHR15503">
    <property type="entry name" value="LDOC1 RELATED"/>
    <property type="match status" value="1"/>
</dbReference>
<dbReference type="EMBL" id="ANIZ01002847">
    <property type="protein sequence ID" value="ETI37931.1"/>
    <property type="molecule type" value="Genomic_DNA"/>
</dbReference>
<sequence>MSRVFAPPNPPYRIRLKFLATRQGKKELLDYVQEVRTLIAGMAADPLPELVTVTVFMEGLRVSAARTEVFRVHPTSFEEAVDVALNAEHNFRSARPGLSAGSASSSRGPEPMDLSYAEDEEAEHLAAKQRAGIRQCFLARLRLANPPGHRRETETPSRREAAYWGELSSVARRGGLLVIQVNVRGFAKPWRVLIDSGASGNYARRSTPEVSQLYAEVLEVRTRDEILVRLATGTLVTVSKVSVDLNVNFLDFDSVERCLVLDLDSRYDLILGMAWLERHEPWIDWKSKTLGATRPSPSGALHEAEAAVVLDIGMSELIYNEVVVCPGEDEHGVARNPLSGMDPVEDLPLRGLRAAVDCESMHRGQDLKDAGVVTPRSLSKGHGPHGPEPSVSRDT</sequence>
<accession>V9EG47</accession>
<reference evidence="2 3" key="1">
    <citation type="submission" date="2013-11" db="EMBL/GenBank/DDBJ databases">
        <title>The Genome Sequence of Phytophthora parasitica P1569.</title>
        <authorList>
            <consortium name="The Broad Institute Genomics Platform"/>
            <person name="Russ C."/>
            <person name="Tyler B."/>
            <person name="Panabieres F."/>
            <person name="Shan W."/>
            <person name="Tripathy S."/>
            <person name="Grunwald N."/>
            <person name="Machado M."/>
            <person name="Johnson C.S."/>
            <person name="Arredondo F."/>
            <person name="Hong C."/>
            <person name="Coffey M."/>
            <person name="Young S.K."/>
            <person name="Zeng Q."/>
            <person name="Gargeya S."/>
            <person name="Fitzgerald M."/>
            <person name="Abouelleil A."/>
            <person name="Alvarado L."/>
            <person name="Chapman S.B."/>
            <person name="Gainer-Dewar J."/>
            <person name="Goldberg J."/>
            <person name="Griggs A."/>
            <person name="Gujja S."/>
            <person name="Hansen M."/>
            <person name="Howarth C."/>
            <person name="Imamovic A."/>
            <person name="Ireland A."/>
            <person name="Larimer J."/>
            <person name="McCowan C."/>
            <person name="Murphy C."/>
            <person name="Pearson M."/>
            <person name="Poon T.W."/>
            <person name="Priest M."/>
            <person name="Roberts A."/>
            <person name="Saif S."/>
            <person name="Shea T."/>
            <person name="Sykes S."/>
            <person name="Wortman J."/>
            <person name="Nusbaum C."/>
            <person name="Birren B."/>
        </authorList>
    </citation>
    <scope>NUCLEOTIDE SEQUENCE [LARGE SCALE GENOMIC DNA]</scope>
    <source>
        <strain evidence="2 3">P1569</strain>
    </source>
</reference>
<dbReference type="Pfam" id="PF08284">
    <property type="entry name" value="RVP_2"/>
    <property type="match status" value="1"/>
</dbReference>
<evidence type="ECO:0000313" key="2">
    <source>
        <dbReference type="EMBL" id="ETI37931.1"/>
    </source>
</evidence>
<organism evidence="2 3">
    <name type="scientific">Phytophthora nicotianae P1569</name>
    <dbReference type="NCBI Taxonomy" id="1317065"/>
    <lineage>
        <taxon>Eukaryota</taxon>
        <taxon>Sar</taxon>
        <taxon>Stramenopiles</taxon>
        <taxon>Oomycota</taxon>
        <taxon>Peronosporomycetes</taxon>
        <taxon>Peronosporales</taxon>
        <taxon>Peronosporaceae</taxon>
        <taxon>Phytophthora</taxon>
    </lineage>
</organism>
<proteinExistence type="predicted"/>
<dbReference type="AlphaFoldDB" id="V9EG47"/>
<feature type="non-terminal residue" evidence="2">
    <location>
        <position position="395"/>
    </location>
</feature>
<dbReference type="InterPro" id="IPR032567">
    <property type="entry name" value="RTL1-rel"/>
</dbReference>
<keyword evidence="3" id="KW-1185">Reference proteome</keyword>
<feature type="region of interest" description="Disordered" evidence="1">
    <location>
        <begin position="363"/>
        <end position="395"/>
    </location>
</feature>
<dbReference type="HOGENOM" id="CLU_057037_0_0_1"/>
<name>V9EG47_PHYNI</name>
<dbReference type="CDD" id="cd00303">
    <property type="entry name" value="retropepsin_like"/>
    <property type="match status" value="1"/>
</dbReference>